<keyword evidence="3" id="KW-1185">Reference proteome</keyword>
<evidence type="ECO:0000256" key="1">
    <source>
        <dbReference type="SAM" id="MobiDB-lite"/>
    </source>
</evidence>
<name>A0ABV7MTG3_9HYPH</name>
<proteinExistence type="predicted"/>
<evidence type="ECO:0000313" key="2">
    <source>
        <dbReference type="EMBL" id="MFC3324742.1"/>
    </source>
</evidence>
<dbReference type="Proteomes" id="UP001595648">
    <property type="component" value="Unassembled WGS sequence"/>
</dbReference>
<dbReference type="EMBL" id="JBHRVD010000001">
    <property type="protein sequence ID" value="MFC3324742.1"/>
    <property type="molecule type" value="Genomic_DNA"/>
</dbReference>
<sequence length="127" mass="14139">MPHSRILGFRQVERIVTKTVFHLLEETGRVRSGACSDRLIPNAGHPYGWSEASGASWAGFLKRVETMLRSERPDFRVKIIATDGHKTWKYPLGVSIHLITAKVLSGSPARGPDGYDSRRSNGSSRIH</sequence>
<evidence type="ECO:0008006" key="4">
    <source>
        <dbReference type="Google" id="ProtNLM"/>
    </source>
</evidence>
<accession>A0ABV7MTG3</accession>
<gene>
    <name evidence="2" type="ORF">ACFOJ9_23680</name>
</gene>
<reference evidence="3" key="1">
    <citation type="journal article" date="2019" name="Int. J. Syst. Evol. Microbiol.">
        <title>The Global Catalogue of Microorganisms (GCM) 10K type strain sequencing project: providing services to taxonomists for standard genome sequencing and annotation.</title>
        <authorList>
            <consortium name="The Broad Institute Genomics Platform"/>
            <consortium name="The Broad Institute Genome Sequencing Center for Infectious Disease"/>
            <person name="Wu L."/>
            <person name="Ma J."/>
        </authorList>
    </citation>
    <scope>NUCLEOTIDE SEQUENCE [LARGE SCALE GENOMIC DNA]</scope>
    <source>
        <strain evidence="3">ICMP 19515</strain>
    </source>
</reference>
<comment type="caution">
    <text evidence="2">The sequence shown here is derived from an EMBL/GenBank/DDBJ whole genome shotgun (WGS) entry which is preliminary data.</text>
</comment>
<feature type="region of interest" description="Disordered" evidence="1">
    <location>
        <begin position="108"/>
        <end position="127"/>
    </location>
</feature>
<dbReference type="RefSeq" id="WP_378981841.1">
    <property type="nucleotide sequence ID" value="NZ_JBHRVD010000001.1"/>
</dbReference>
<evidence type="ECO:0000313" key="3">
    <source>
        <dbReference type="Proteomes" id="UP001595648"/>
    </source>
</evidence>
<protein>
    <recommendedName>
        <fullName evidence="4">Transposase</fullName>
    </recommendedName>
</protein>
<organism evidence="2 3">
    <name type="scientific">Mesorhizobium cantuariense</name>
    <dbReference type="NCBI Taxonomy" id="1300275"/>
    <lineage>
        <taxon>Bacteria</taxon>
        <taxon>Pseudomonadati</taxon>
        <taxon>Pseudomonadota</taxon>
        <taxon>Alphaproteobacteria</taxon>
        <taxon>Hyphomicrobiales</taxon>
        <taxon>Phyllobacteriaceae</taxon>
        <taxon>Mesorhizobium</taxon>
    </lineage>
</organism>